<accession>A0AB36XU34</accession>
<dbReference type="AlphaFoldDB" id="A0AB36XU34"/>
<name>A0AB36XU34_9VIBR</name>
<comment type="caution">
    <text evidence="1">The sequence shown here is derived from an EMBL/GenBank/DDBJ whole genome shotgun (WGS) entry which is preliminary data.</text>
</comment>
<organism evidence="1">
    <name type="scientific">Vibrio lentus</name>
    <dbReference type="NCBI Taxonomy" id="136468"/>
    <lineage>
        <taxon>Bacteria</taxon>
        <taxon>Pseudomonadati</taxon>
        <taxon>Pseudomonadota</taxon>
        <taxon>Gammaproteobacteria</taxon>
        <taxon>Vibrionales</taxon>
        <taxon>Vibrionaceae</taxon>
        <taxon>Vibrio</taxon>
    </lineage>
</organism>
<evidence type="ECO:0000313" key="1">
    <source>
        <dbReference type="EMBL" id="PMK50543.1"/>
    </source>
</evidence>
<dbReference type="EMBL" id="MCXM01000001">
    <property type="protein sequence ID" value="PMK50543.1"/>
    <property type="molecule type" value="Genomic_DNA"/>
</dbReference>
<reference key="1">
    <citation type="submission" date="2016-07" db="EMBL/GenBank/DDBJ databases">
        <title>Nontailed viruses are major unrecognized killers of bacteria in the ocean.</title>
        <authorList>
            <person name="Kauffman K."/>
            <person name="Hussain F."/>
            <person name="Yang J."/>
            <person name="Arevalo P."/>
            <person name="Brown J."/>
            <person name="Cutler M."/>
            <person name="Kelly L."/>
            <person name="Polz M.F."/>
        </authorList>
    </citation>
    <scope>NUCLEOTIDE SEQUENCE [LARGE SCALE GENOMIC DNA]</scope>
    <source>
        <strain>10N.261.52.F7</strain>
    </source>
</reference>
<proteinExistence type="predicted"/>
<sequence length="226" mass="25142">MAVIVSVAQLNVSQVQTELALSQAELAKSQLKIAQVQVSPQIHVEAEYILDEATGKPTEDRIKISNLGFPLVTASSKSIVFLKATITEKELPFEQKTLFIALNSYYGAQIVTGSAQGVLFSTYSDNNNRNFGSLFKEFMSLSDRNNYSGYIELERYVNVNYSTHMGTADKLYFKVNMVGGAEKLEAKDGEDIFELHNSQFPLGKLEDFSTLTSTKLWELINAQKST</sequence>
<protein>
    <submittedName>
        <fullName evidence="1">Uncharacterized protein</fullName>
    </submittedName>
</protein>
<reference evidence="1" key="3">
    <citation type="journal article" date="2018" name="Nature">
        <title>A major lineage of non-tailed dsDNA viruses as unrecognized killers of marine bacteria.</title>
        <authorList>
            <person name="Kauffman K.M."/>
            <person name="Hussain F.A."/>
            <person name="Yang J."/>
            <person name="Arevalo P."/>
            <person name="Brown J.M."/>
            <person name="Chang W.K."/>
            <person name="VanInsberghe D."/>
            <person name="Elsherbini J."/>
            <person name="Sharma R.S."/>
            <person name="Cutler M.B."/>
            <person name="Kelly L."/>
            <person name="Polz M.F."/>
        </authorList>
    </citation>
    <scope>NUCLEOTIDE SEQUENCE</scope>
    <source>
        <strain evidence="1">10N.261.52.F7</strain>
    </source>
</reference>
<reference evidence="1" key="2">
    <citation type="submission" date="2016-07" db="EMBL/GenBank/DDBJ databases">
        <authorList>
            <person name="Kauffman K."/>
            <person name="Arevalo P."/>
            <person name="Polz M.F."/>
        </authorList>
    </citation>
    <scope>NUCLEOTIDE SEQUENCE</scope>
    <source>
        <strain evidence="1">10N.261.52.F7</strain>
    </source>
</reference>
<gene>
    <name evidence="1" type="ORF">BCT99_03745</name>
</gene>